<dbReference type="SMART" id="SM00091">
    <property type="entry name" value="PAS"/>
    <property type="match status" value="3"/>
</dbReference>
<feature type="compositionally biased region" description="Low complexity" evidence="1">
    <location>
        <begin position="519"/>
        <end position="528"/>
    </location>
</feature>
<dbReference type="EMBL" id="FQYO01000004">
    <property type="protein sequence ID" value="SHJ04422.1"/>
    <property type="molecule type" value="Genomic_DNA"/>
</dbReference>
<reference evidence="3 4" key="1">
    <citation type="submission" date="2016-11" db="EMBL/GenBank/DDBJ databases">
        <authorList>
            <person name="Jaros S."/>
            <person name="Januszkiewicz K."/>
            <person name="Wedrychowicz H."/>
        </authorList>
    </citation>
    <scope>NUCLEOTIDE SEQUENCE [LARGE SCALE GENOMIC DNA]</scope>
    <source>
        <strain evidence="3 4">DSM 100565</strain>
    </source>
</reference>
<feature type="domain" description="PAS" evidence="2">
    <location>
        <begin position="259"/>
        <end position="311"/>
    </location>
</feature>
<dbReference type="OrthoDB" id="9797304at2"/>
<evidence type="ECO:0000313" key="4">
    <source>
        <dbReference type="Proteomes" id="UP000184292"/>
    </source>
</evidence>
<name>A0A1M6G3K1_9RHOB</name>
<sequence length="535" mass="58010">MAAIEVDQVLLGLFSGLAGMVLVLLLARRRAPAAASVRRTASQAVEGTALLFERGDLIDATEEARHFLRGSGPPAPGGYTLADAVARLRRSYPGLPAQLPEPGAPPGRAHVAGRFGTGPLLVEWWDDKLRLDLSPDLAEATSIHPATLEAMSDDVDLLRLISEETPELIWRLDAEGQVTWANRSYLARADGLAEPGAWPPAALFRQLPDPGGPARRLRLVEGAEEHWYDVHVRSVPPDRLCVATPADQVIAAQRQAEEFLTTMSRIFAELSVGLLIFDTDRRLTMFNPAAYDMLGLGSAFLTGRPPLRDVLDRLRDRGLVPEPRDWRSWRERFDALEEAGERGQLSESWSLPGNRTWRVTGRPHPGGALALLFEDISDEIGQTRRFRAELETGRGVLDALPDGIAVFSPAGTLRMTNTAYDTLWGRSSDTLDDVRLADEIGGWEARCTGVSALRRMGGTDPVAAAGGAPIALRRKDGRAAELHLSRIPRGDILARFHLSEGGIARPAPGARTEAEPDPGKAAGPDGPATFVRRNG</sequence>
<dbReference type="InterPro" id="IPR035965">
    <property type="entry name" value="PAS-like_dom_sf"/>
</dbReference>
<dbReference type="AlphaFoldDB" id="A0A1M6G3K1"/>
<dbReference type="Proteomes" id="UP000184292">
    <property type="component" value="Unassembled WGS sequence"/>
</dbReference>
<dbReference type="InterPro" id="IPR000014">
    <property type="entry name" value="PAS"/>
</dbReference>
<evidence type="ECO:0000256" key="1">
    <source>
        <dbReference type="SAM" id="MobiDB-lite"/>
    </source>
</evidence>
<dbReference type="Gene3D" id="3.30.450.20">
    <property type="entry name" value="PAS domain"/>
    <property type="match status" value="1"/>
</dbReference>
<keyword evidence="4" id="KW-1185">Reference proteome</keyword>
<accession>A0A1M6G3K1</accession>
<proteinExistence type="predicted"/>
<dbReference type="PROSITE" id="PS50112">
    <property type="entry name" value="PAS"/>
    <property type="match status" value="1"/>
</dbReference>
<evidence type="ECO:0000313" key="3">
    <source>
        <dbReference type="EMBL" id="SHJ04422.1"/>
    </source>
</evidence>
<protein>
    <submittedName>
        <fullName evidence="3">PAS domain-containing protein</fullName>
    </submittedName>
</protein>
<dbReference type="STRING" id="1447782.SAMN05444417_2655"/>
<gene>
    <name evidence="3" type="ORF">SAMN05444417_2655</name>
</gene>
<dbReference type="RefSeq" id="WP_073331390.1">
    <property type="nucleotide sequence ID" value="NZ_FQYO01000004.1"/>
</dbReference>
<dbReference type="Pfam" id="PF12860">
    <property type="entry name" value="PAS_7"/>
    <property type="match status" value="1"/>
</dbReference>
<feature type="region of interest" description="Disordered" evidence="1">
    <location>
        <begin position="503"/>
        <end position="535"/>
    </location>
</feature>
<evidence type="ECO:0000259" key="2">
    <source>
        <dbReference type="PROSITE" id="PS50112"/>
    </source>
</evidence>
<organism evidence="3 4">
    <name type="scientific">Wenxinia saemankumensis</name>
    <dbReference type="NCBI Taxonomy" id="1447782"/>
    <lineage>
        <taxon>Bacteria</taxon>
        <taxon>Pseudomonadati</taxon>
        <taxon>Pseudomonadota</taxon>
        <taxon>Alphaproteobacteria</taxon>
        <taxon>Rhodobacterales</taxon>
        <taxon>Roseobacteraceae</taxon>
        <taxon>Wenxinia</taxon>
    </lineage>
</organism>
<dbReference type="SUPFAM" id="SSF55785">
    <property type="entry name" value="PYP-like sensor domain (PAS domain)"/>
    <property type="match status" value="2"/>
</dbReference>